<dbReference type="EMBL" id="BLLG01000001">
    <property type="protein sequence ID" value="GFH33837.1"/>
    <property type="molecule type" value="Genomic_DNA"/>
</dbReference>
<feature type="domain" description="Thiopeptide-type bacteriocin biosynthesis" evidence="2">
    <location>
        <begin position="6"/>
        <end position="312"/>
    </location>
</feature>
<reference evidence="3 4" key="1">
    <citation type="submission" date="2020-02" db="EMBL/GenBank/DDBJ databases">
        <title>Whole Genome Shotgun Sequence of Streptomyces sp. strain CWH03.</title>
        <authorList>
            <person name="Dohra H."/>
            <person name="Kodani S."/>
            <person name="Yamamura H."/>
        </authorList>
    </citation>
    <scope>NUCLEOTIDE SEQUENCE [LARGE SCALE GENOMIC DNA]</scope>
    <source>
        <strain evidence="3 4">CWH03</strain>
    </source>
</reference>
<dbReference type="Proteomes" id="UP000484988">
    <property type="component" value="Unassembled WGS sequence"/>
</dbReference>
<dbReference type="InterPro" id="IPR023809">
    <property type="entry name" value="Thiopep_bacteriocin_synth_dom"/>
</dbReference>
<gene>
    <name evidence="3" type="ORF">SCWH03_00360</name>
</gene>
<evidence type="ECO:0000256" key="1">
    <source>
        <dbReference type="SAM" id="MobiDB-lite"/>
    </source>
</evidence>
<dbReference type="RefSeq" id="WP_173260350.1">
    <property type="nucleotide sequence ID" value="NZ_BLLG01000001.1"/>
</dbReference>
<accession>A0A6A0AQH5</accession>
<evidence type="ECO:0000313" key="3">
    <source>
        <dbReference type="EMBL" id="GFH33837.1"/>
    </source>
</evidence>
<comment type="caution">
    <text evidence="3">The sequence shown here is derived from an EMBL/GenBank/DDBJ whole genome shotgun (WGS) entry which is preliminary data.</text>
</comment>
<name>A0A6A0AQH5_9ACTN</name>
<feature type="region of interest" description="Disordered" evidence="1">
    <location>
        <begin position="309"/>
        <end position="355"/>
    </location>
</feature>
<dbReference type="Pfam" id="PF14028">
    <property type="entry name" value="Lant_dehydr_C"/>
    <property type="match status" value="1"/>
</dbReference>
<proteinExistence type="predicted"/>
<evidence type="ECO:0000313" key="4">
    <source>
        <dbReference type="Proteomes" id="UP000484988"/>
    </source>
</evidence>
<keyword evidence="4" id="KW-1185">Reference proteome</keyword>
<organism evidence="3 4">
    <name type="scientific">Streptomyces pacificus</name>
    <dbReference type="NCBI Taxonomy" id="2705029"/>
    <lineage>
        <taxon>Bacteria</taxon>
        <taxon>Bacillati</taxon>
        <taxon>Actinomycetota</taxon>
        <taxon>Actinomycetes</taxon>
        <taxon>Kitasatosporales</taxon>
        <taxon>Streptomycetaceae</taxon>
        <taxon>Streptomyces</taxon>
    </lineage>
</organism>
<protein>
    <recommendedName>
        <fullName evidence="2">Thiopeptide-type bacteriocin biosynthesis domain-containing protein</fullName>
    </recommendedName>
</protein>
<sequence>MATEEWLYARVHHTGHQDGELLLADLVPRWVETAERAGVRRWFFIRYADASGPHLRVRFRGTPAVLDDCWEAGRALWKEHLPPPAGGEVQRLHPRAEEGLPGRGSRRLSLGLYGREHHYYGSAPAVDVAEEVFQTSSELSLAAVRATGADRTARAHLAVRVMRSCLGTLGPRQRDRIWRLHWGHWTGLLAGDPAWLRETERIAERWPAGAGPFTGDQGAEARPAPAGAAASASPGAGAGPAGPDAGAGRLSVLPAAADALGRDLADGVRRALAADPEAVASRLLLMQMHMTLNRLGFLPLEEAVLGRVAARAEHSDPPSPPQAQAGGRPGTTAPQRAPRPGVRQGAVAAPPGTAA</sequence>
<dbReference type="AlphaFoldDB" id="A0A6A0AQH5"/>
<evidence type="ECO:0000259" key="2">
    <source>
        <dbReference type="Pfam" id="PF14028"/>
    </source>
</evidence>
<feature type="region of interest" description="Disordered" evidence="1">
    <location>
        <begin position="207"/>
        <end position="243"/>
    </location>
</feature>
<feature type="compositionally biased region" description="Low complexity" evidence="1">
    <location>
        <begin position="218"/>
        <end position="243"/>
    </location>
</feature>